<reference evidence="2" key="2">
    <citation type="journal article" date="2015" name="Data Brief">
        <title>Shoot transcriptome of the giant reed, Arundo donax.</title>
        <authorList>
            <person name="Barrero R.A."/>
            <person name="Guerrero F.D."/>
            <person name="Moolhuijzen P."/>
            <person name="Goolsby J.A."/>
            <person name="Tidwell J."/>
            <person name="Bellgard S.E."/>
            <person name="Bellgard M.I."/>
        </authorList>
    </citation>
    <scope>NUCLEOTIDE SEQUENCE</scope>
    <source>
        <tissue evidence="2">Shoot tissue taken approximately 20 cm above the soil surface</tissue>
    </source>
</reference>
<name>A0A0A9FTL4_ARUDO</name>
<dbReference type="EMBL" id="GBRH01181691">
    <property type="protein sequence ID" value="JAE16205.1"/>
    <property type="molecule type" value="Transcribed_RNA"/>
</dbReference>
<evidence type="ECO:0000313" key="2">
    <source>
        <dbReference type="EMBL" id="JAE16205.1"/>
    </source>
</evidence>
<evidence type="ECO:0008006" key="3">
    <source>
        <dbReference type="Google" id="ProtNLM"/>
    </source>
</evidence>
<reference evidence="2" key="1">
    <citation type="submission" date="2014-09" db="EMBL/GenBank/DDBJ databases">
        <authorList>
            <person name="Magalhaes I.L.F."/>
            <person name="Oliveira U."/>
            <person name="Santos F.R."/>
            <person name="Vidigal T.H.D.A."/>
            <person name="Brescovit A.D."/>
            <person name="Santos A.J."/>
        </authorList>
    </citation>
    <scope>NUCLEOTIDE SEQUENCE</scope>
    <source>
        <tissue evidence="2">Shoot tissue taken approximately 20 cm above the soil surface</tissue>
    </source>
</reference>
<sequence length="71" mass="8070">MSPPLAWAFLVIHASKCGALSLPYAPRCCTRLHQAAWSEDVKRRRDLHHHHCCPVSGCAQGMNRGDYRRSR</sequence>
<organism evidence="2">
    <name type="scientific">Arundo donax</name>
    <name type="common">Giant reed</name>
    <name type="synonym">Donax arundinaceus</name>
    <dbReference type="NCBI Taxonomy" id="35708"/>
    <lineage>
        <taxon>Eukaryota</taxon>
        <taxon>Viridiplantae</taxon>
        <taxon>Streptophyta</taxon>
        <taxon>Embryophyta</taxon>
        <taxon>Tracheophyta</taxon>
        <taxon>Spermatophyta</taxon>
        <taxon>Magnoliopsida</taxon>
        <taxon>Liliopsida</taxon>
        <taxon>Poales</taxon>
        <taxon>Poaceae</taxon>
        <taxon>PACMAD clade</taxon>
        <taxon>Arundinoideae</taxon>
        <taxon>Arundineae</taxon>
        <taxon>Arundo</taxon>
    </lineage>
</organism>
<protein>
    <recommendedName>
        <fullName evidence="3">Secreted protein</fullName>
    </recommendedName>
</protein>
<dbReference type="AlphaFoldDB" id="A0A0A9FTL4"/>
<feature type="chain" id="PRO_5002047504" description="Secreted protein" evidence="1">
    <location>
        <begin position="20"/>
        <end position="71"/>
    </location>
</feature>
<feature type="signal peptide" evidence="1">
    <location>
        <begin position="1"/>
        <end position="19"/>
    </location>
</feature>
<evidence type="ECO:0000256" key="1">
    <source>
        <dbReference type="SAM" id="SignalP"/>
    </source>
</evidence>
<keyword evidence="1" id="KW-0732">Signal</keyword>
<accession>A0A0A9FTL4</accession>
<proteinExistence type="predicted"/>